<dbReference type="RefSeq" id="WP_194028613.1">
    <property type="nucleotide sequence ID" value="NZ_JADEWZ010000007.1"/>
</dbReference>
<gene>
    <name evidence="2" type="ORF">IQ249_06350</name>
</gene>
<sequence>MTENNQSVNSHIKEYLHYYCGLSHAPRFAILLKGQWGAGKTWFINEFCEKLKKENKKCLYISLYGMTKFSEVEYAFFQQLHPVLSSKGMAITGKVLKAFAKGMFEFDLNHDGKDDGTLSVQIPDINLPDYLKDADKSVLIFDDLERCQININNLLGYINYFVEHQGLKVILVTNEEELAKISDDYGNIKEKLIGKTFEVSLDFENALNCFITEIDNKSAKGILSKNVELIKDLYLQAEYKNLRALRQILLDFERIFKALPEQAKNIEELVRDILELLTVFSIEIKRGKMKSNGIMKLQDEYMALLKRRVDRSKGSNSNEQNENEEDAYLLEILDRWYTSIDVSQPLPNAAWWQAFFDRGSIDAEELEKSISNSKYFLDKNTPAWIKLYHFSELDDNEFENLLQEVELNYSKRSFSDFGIIKHIFGLFLSFSQAEIHGKSKKEILEDAKSYVDYLEDNNKLIDSAQFISLSRKSFFYNDNYFGLGFTRRDITEFKEFNDYIDRVWKNYRIKKMPEEALHLLDIMQNDLDKFRNMICLNSLHPIDQPQPCYDQTPVFNFLPAEEFIKKFIAIKPKSQKEVFWAISDRYKYDEINEKLLEELEWLKEIDVLLQHEISRREGKLSGFRFKKFNTWLEEAIANLSRTRDKIKQNTSNP</sequence>
<feature type="domain" description="KAP NTPase" evidence="1">
    <location>
        <begin position="15"/>
        <end position="255"/>
    </location>
</feature>
<dbReference type="EMBL" id="JADEWZ010000007">
    <property type="protein sequence ID" value="MBE9115518.1"/>
    <property type="molecule type" value="Genomic_DNA"/>
</dbReference>
<dbReference type="AlphaFoldDB" id="A0A8J7DV13"/>
<dbReference type="SUPFAM" id="SSF52540">
    <property type="entry name" value="P-loop containing nucleoside triphosphate hydrolases"/>
    <property type="match status" value="1"/>
</dbReference>
<dbReference type="Gene3D" id="3.40.50.300">
    <property type="entry name" value="P-loop containing nucleotide triphosphate hydrolases"/>
    <property type="match status" value="1"/>
</dbReference>
<name>A0A8J7DV13_9CYAN</name>
<dbReference type="Proteomes" id="UP000654482">
    <property type="component" value="Unassembled WGS sequence"/>
</dbReference>
<comment type="caution">
    <text evidence="2">The sequence shown here is derived from an EMBL/GenBank/DDBJ whole genome shotgun (WGS) entry which is preliminary data.</text>
</comment>
<dbReference type="Pfam" id="PF07693">
    <property type="entry name" value="KAP_NTPase"/>
    <property type="match status" value="1"/>
</dbReference>
<dbReference type="InterPro" id="IPR027417">
    <property type="entry name" value="P-loop_NTPase"/>
</dbReference>
<reference evidence="2" key="1">
    <citation type="submission" date="2020-10" db="EMBL/GenBank/DDBJ databases">
        <authorList>
            <person name="Castelo-Branco R."/>
            <person name="Eusebio N."/>
            <person name="Adriana R."/>
            <person name="Vieira A."/>
            <person name="Brugerolle De Fraissinette N."/>
            <person name="Rezende De Castro R."/>
            <person name="Schneider M.P."/>
            <person name="Vasconcelos V."/>
            <person name="Leao P.N."/>
        </authorList>
    </citation>
    <scope>NUCLEOTIDE SEQUENCE</scope>
    <source>
        <strain evidence="2">LEGE 07157</strain>
    </source>
</reference>
<evidence type="ECO:0000313" key="3">
    <source>
        <dbReference type="Proteomes" id="UP000654482"/>
    </source>
</evidence>
<evidence type="ECO:0000259" key="1">
    <source>
        <dbReference type="Pfam" id="PF07693"/>
    </source>
</evidence>
<proteinExistence type="predicted"/>
<evidence type="ECO:0000313" key="2">
    <source>
        <dbReference type="EMBL" id="MBE9115518.1"/>
    </source>
</evidence>
<protein>
    <submittedName>
        <fullName evidence="2">NTPase</fullName>
    </submittedName>
</protein>
<keyword evidence="3" id="KW-1185">Reference proteome</keyword>
<organism evidence="2 3">
    <name type="scientific">Lusitaniella coriacea LEGE 07157</name>
    <dbReference type="NCBI Taxonomy" id="945747"/>
    <lineage>
        <taxon>Bacteria</taxon>
        <taxon>Bacillati</taxon>
        <taxon>Cyanobacteriota</taxon>
        <taxon>Cyanophyceae</taxon>
        <taxon>Spirulinales</taxon>
        <taxon>Lusitaniellaceae</taxon>
        <taxon>Lusitaniella</taxon>
    </lineage>
</organism>
<accession>A0A8J7DV13</accession>
<dbReference type="InterPro" id="IPR011646">
    <property type="entry name" value="KAP_P-loop"/>
</dbReference>